<evidence type="ECO:0000313" key="1">
    <source>
        <dbReference type="EMBL" id="RDB27662.1"/>
    </source>
</evidence>
<sequence length="149" mass="17043">MRLALPSSPVILFCSRSLSFLSFSKPQFSGDEWSVGSGIRLPRRVYLLSRSCSRPQSVPRMSWWLVGQQFLSLRTTLDIVSNARWRRRNDSTWLATSRLVSGFVPQRSFPSFNPVKRKHPLLLITASKPRTITDPHQIRNRGTEADGML</sequence>
<reference evidence="1" key="1">
    <citation type="submission" date="2018-04" db="EMBL/GenBank/DDBJ databases">
        <title>Whole genome sequencing of Hypsizygus marmoreus.</title>
        <authorList>
            <person name="Choi I.-G."/>
            <person name="Min B."/>
            <person name="Kim J.-G."/>
            <person name="Kim S."/>
            <person name="Oh Y.-L."/>
            <person name="Kong W.-S."/>
            <person name="Park H."/>
            <person name="Jeong J."/>
            <person name="Song E.-S."/>
        </authorList>
    </citation>
    <scope>NUCLEOTIDE SEQUENCE [LARGE SCALE GENOMIC DNA]</scope>
    <source>
        <strain evidence="1">51987-8</strain>
    </source>
</reference>
<keyword evidence="2" id="KW-1185">Reference proteome</keyword>
<dbReference type="AlphaFoldDB" id="A0A369K240"/>
<evidence type="ECO:0000313" key="2">
    <source>
        <dbReference type="Proteomes" id="UP000076154"/>
    </source>
</evidence>
<protein>
    <submittedName>
        <fullName evidence="1">Uncharacterized protein</fullName>
    </submittedName>
</protein>
<organism evidence="1 2">
    <name type="scientific">Hypsizygus marmoreus</name>
    <name type="common">White beech mushroom</name>
    <name type="synonym">Agaricus marmoreus</name>
    <dbReference type="NCBI Taxonomy" id="39966"/>
    <lineage>
        <taxon>Eukaryota</taxon>
        <taxon>Fungi</taxon>
        <taxon>Dikarya</taxon>
        <taxon>Basidiomycota</taxon>
        <taxon>Agaricomycotina</taxon>
        <taxon>Agaricomycetes</taxon>
        <taxon>Agaricomycetidae</taxon>
        <taxon>Agaricales</taxon>
        <taxon>Tricholomatineae</taxon>
        <taxon>Lyophyllaceae</taxon>
        <taxon>Hypsizygus</taxon>
    </lineage>
</organism>
<dbReference type="EMBL" id="LUEZ02000014">
    <property type="protein sequence ID" value="RDB27662.1"/>
    <property type="molecule type" value="Genomic_DNA"/>
</dbReference>
<proteinExistence type="predicted"/>
<dbReference type="Proteomes" id="UP000076154">
    <property type="component" value="Unassembled WGS sequence"/>
</dbReference>
<dbReference type="InParanoid" id="A0A369K240"/>
<accession>A0A369K240</accession>
<gene>
    <name evidence="1" type="ORF">Hypma_003188</name>
</gene>
<name>A0A369K240_HYPMA</name>
<comment type="caution">
    <text evidence="1">The sequence shown here is derived from an EMBL/GenBank/DDBJ whole genome shotgun (WGS) entry which is preliminary data.</text>
</comment>